<dbReference type="InterPro" id="IPR036610">
    <property type="entry name" value="PEBP-like_sf"/>
</dbReference>
<dbReference type="PaxDb" id="121845-A0A1S3CWL5"/>
<dbReference type="CDD" id="cd00866">
    <property type="entry name" value="PEBP_euk"/>
    <property type="match status" value="2"/>
</dbReference>
<evidence type="ECO:0000256" key="2">
    <source>
        <dbReference type="SAM" id="SignalP"/>
    </source>
</evidence>
<dbReference type="InterPro" id="IPR001858">
    <property type="entry name" value="Phosphatidylethanolamine-bd_CS"/>
</dbReference>
<organism evidence="3 4">
    <name type="scientific">Diaphorina citri</name>
    <name type="common">Asian citrus psyllid</name>
    <dbReference type="NCBI Taxonomy" id="121845"/>
    <lineage>
        <taxon>Eukaryota</taxon>
        <taxon>Metazoa</taxon>
        <taxon>Ecdysozoa</taxon>
        <taxon>Arthropoda</taxon>
        <taxon>Hexapoda</taxon>
        <taxon>Insecta</taxon>
        <taxon>Pterygota</taxon>
        <taxon>Neoptera</taxon>
        <taxon>Paraneoptera</taxon>
        <taxon>Hemiptera</taxon>
        <taxon>Sternorrhyncha</taxon>
        <taxon>Psylloidea</taxon>
        <taxon>Psyllidae</taxon>
        <taxon>Diaphorininae</taxon>
        <taxon>Diaphorina</taxon>
    </lineage>
</organism>
<dbReference type="PROSITE" id="PS01220">
    <property type="entry name" value="PBP"/>
    <property type="match status" value="1"/>
</dbReference>
<comment type="similarity">
    <text evidence="1">Belongs to the phosphatidylethanolamine-binding protein family.</text>
</comment>
<gene>
    <name evidence="4" type="primary">LOC103506676</name>
</gene>
<dbReference type="Pfam" id="PF01161">
    <property type="entry name" value="PBP"/>
    <property type="match status" value="2"/>
</dbReference>
<sequence>MAKMGEKWFYVLQVFVYIVLEIRGDEEVEYQGTTPVDPIKEMLARFDKSPWTVFAIESTTSFLEKQMRQFLEDHADLDDMEREMRIHGIIPDYLDLPPEQHLEVLHYNKELDYLQPLHMAEIYKPTLTMELPTLRYKVKKNATYIHMCVDPDHIVSRYEPEIDSSDEELWPTTTDDYVDKTFVHYLRGNIPHDNITYGTGDTIVEYLPPHPPNGTGLHRYMWLVYEQPHHYINFTEKFIPSSTAYERDWFKLRNFVRKYNLTLPVAAHFYYARFDESVPYIYAGLDDVLIYFFFCKFSVSNFSRVFSSNFPHQPTMFYFSLTFISALLLNAVEVFSDDSEVCSSTSNTSMESNGVVPDVIPKAPGNILQITYNSGKLKVDQGNTLTPSDLKQAPEVTWNADSSSYYTLVMTDPDAPSRQNPKAREWRHWLVVNIPGSQISRGQTITPYAGPTPPKGTGEKKIRIYLVYPTRSNRTEKSFYLSVYLFIFKNQACRETREHQSLDASPGIT</sequence>
<keyword evidence="3" id="KW-1185">Reference proteome</keyword>
<keyword evidence="2" id="KW-0732">Signal</keyword>
<dbReference type="PANTHER" id="PTHR11362">
    <property type="entry name" value="PHOSPHATIDYLETHANOLAMINE-BINDING PROTEIN"/>
    <property type="match status" value="1"/>
</dbReference>
<evidence type="ECO:0000313" key="4">
    <source>
        <dbReference type="RefSeq" id="XP_008469292.2"/>
    </source>
</evidence>
<dbReference type="GeneID" id="103506676"/>
<feature type="chain" id="PRO_5018041204" evidence="2">
    <location>
        <begin position="25"/>
        <end position="509"/>
    </location>
</feature>
<proteinExistence type="inferred from homology"/>
<dbReference type="STRING" id="121845.A0A1S3CWL5"/>
<dbReference type="Gene3D" id="3.90.280.10">
    <property type="entry name" value="PEBP-like"/>
    <property type="match status" value="2"/>
</dbReference>
<dbReference type="InterPro" id="IPR008914">
    <property type="entry name" value="PEBP"/>
</dbReference>
<protein>
    <submittedName>
        <fullName evidence="4">Uncharacterized protein LOC103506676</fullName>
    </submittedName>
</protein>
<dbReference type="KEGG" id="dci:103506676"/>
<dbReference type="Proteomes" id="UP000079169">
    <property type="component" value="Unplaced"/>
</dbReference>
<evidence type="ECO:0000256" key="1">
    <source>
        <dbReference type="ARBA" id="ARBA00007091"/>
    </source>
</evidence>
<dbReference type="RefSeq" id="XP_008469292.2">
    <property type="nucleotide sequence ID" value="XM_008471070.2"/>
</dbReference>
<dbReference type="InterPro" id="IPR035810">
    <property type="entry name" value="PEBP_euk"/>
</dbReference>
<name>A0A1S3CWL5_DIACI</name>
<accession>A0A1S3CWL5</accession>
<feature type="signal peptide" evidence="2">
    <location>
        <begin position="1"/>
        <end position="24"/>
    </location>
</feature>
<dbReference type="PANTHER" id="PTHR11362:SF82">
    <property type="entry name" value="PHOSPHATIDYLETHANOLAMINE-BINDING PROTEIN 4"/>
    <property type="match status" value="1"/>
</dbReference>
<reference evidence="4" key="1">
    <citation type="submission" date="2025-08" db="UniProtKB">
        <authorList>
            <consortium name="RefSeq"/>
        </authorList>
    </citation>
    <scope>IDENTIFICATION</scope>
</reference>
<dbReference type="SUPFAM" id="SSF49777">
    <property type="entry name" value="PEBP-like"/>
    <property type="match status" value="2"/>
</dbReference>
<dbReference type="AlphaFoldDB" id="A0A1S3CWL5"/>
<evidence type="ECO:0000313" key="3">
    <source>
        <dbReference type="Proteomes" id="UP000079169"/>
    </source>
</evidence>